<keyword evidence="2" id="KW-0067">ATP-binding</keyword>
<dbReference type="SMART" id="SM00028">
    <property type="entry name" value="TPR"/>
    <property type="match status" value="4"/>
</dbReference>
<organism evidence="4 5">
    <name type="scientific">Cyclotella cryptica</name>
    <dbReference type="NCBI Taxonomy" id="29204"/>
    <lineage>
        <taxon>Eukaryota</taxon>
        <taxon>Sar</taxon>
        <taxon>Stramenopiles</taxon>
        <taxon>Ochrophyta</taxon>
        <taxon>Bacillariophyta</taxon>
        <taxon>Coscinodiscophyceae</taxon>
        <taxon>Thalassiosirophycidae</taxon>
        <taxon>Stephanodiscales</taxon>
        <taxon>Stephanodiscaceae</taxon>
        <taxon>Cyclotella</taxon>
    </lineage>
</organism>
<feature type="region of interest" description="Disordered" evidence="3">
    <location>
        <begin position="1"/>
        <end position="35"/>
    </location>
</feature>
<dbReference type="Gene3D" id="3.40.50.300">
    <property type="entry name" value="P-loop containing nucleotide triphosphate hydrolases"/>
    <property type="match status" value="1"/>
</dbReference>
<feature type="compositionally biased region" description="Basic and acidic residues" evidence="3">
    <location>
        <begin position="23"/>
        <end position="34"/>
    </location>
</feature>
<dbReference type="GO" id="GO:0005524">
    <property type="term" value="F:ATP binding"/>
    <property type="evidence" value="ECO:0007669"/>
    <property type="project" value="UniProtKB-KW"/>
</dbReference>
<dbReference type="Pfam" id="PF13374">
    <property type="entry name" value="TPR_10"/>
    <property type="match status" value="1"/>
</dbReference>
<dbReference type="InterPro" id="IPR011990">
    <property type="entry name" value="TPR-like_helical_dom_sf"/>
</dbReference>
<comment type="caution">
    <text evidence="4">The sequence shown here is derived from an EMBL/GenBank/DDBJ whole genome shotgun (WGS) entry which is preliminary data.</text>
</comment>
<name>A0ABD3PVP1_9STRA</name>
<evidence type="ECO:0000313" key="4">
    <source>
        <dbReference type="EMBL" id="KAL3792189.1"/>
    </source>
</evidence>
<dbReference type="Gene3D" id="1.25.40.10">
    <property type="entry name" value="Tetratricopeptide repeat domain"/>
    <property type="match status" value="2"/>
</dbReference>
<dbReference type="InterPro" id="IPR036452">
    <property type="entry name" value="Ribo_hydro-like"/>
</dbReference>
<dbReference type="EMBL" id="JABMIG020000104">
    <property type="protein sequence ID" value="KAL3792189.1"/>
    <property type="molecule type" value="Genomic_DNA"/>
</dbReference>
<dbReference type="PANTHER" id="PTHR16305">
    <property type="entry name" value="TESTICULAR SOLUBLE ADENYLYL CYCLASE"/>
    <property type="match status" value="1"/>
</dbReference>
<feature type="compositionally biased region" description="Basic and acidic residues" evidence="3">
    <location>
        <begin position="206"/>
        <end position="216"/>
    </location>
</feature>
<evidence type="ECO:0000256" key="1">
    <source>
        <dbReference type="ARBA" id="ARBA00022741"/>
    </source>
</evidence>
<gene>
    <name evidence="4" type="ORF">HJC23_009653</name>
</gene>
<evidence type="ECO:0000256" key="3">
    <source>
        <dbReference type="SAM" id="MobiDB-lite"/>
    </source>
</evidence>
<dbReference type="Proteomes" id="UP001516023">
    <property type="component" value="Unassembled WGS sequence"/>
</dbReference>
<reference evidence="4 5" key="1">
    <citation type="journal article" date="2020" name="G3 (Bethesda)">
        <title>Improved Reference Genome for Cyclotella cryptica CCMP332, a Model for Cell Wall Morphogenesis, Salinity Adaptation, and Lipid Production in Diatoms (Bacillariophyta).</title>
        <authorList>
            <person name="Roberts W.R."/>
            <person name="Downey K.M."/>
            <person name="Ruck E.C."/>
            <person name="Traller J.C."/>
            <person name="Alverson A.J."/>
        </authorList>
    </citation>
    <scope>NUCLEOTIDE SEQUENCE [LARGE SCALE GENOMIC DNA]</scope>
    <source>
        <strain evidence="4 5">CCMP332</strain>
    </source>
</reference>
<keyword evidence="1" id="KW-0547">Nucleotide-binding</keyword>
<evidence type="ECO:0000313" key="5">
    <source>
        <dbReference type="Proteomes" id="UP001516023"/>
    </source>
</evidence>
<proteinExistence type="predicted"/>
<keyword evidence="5" id="KW-1185">Reference proteome</keyword>
<evidence type="ECO:0000256" key="2">
    <source>
        <dbReference type="ARBA" id="ARBA00022840"/>
    </source>
</evidence>
<accession>A0ABD3PVP1</accession>
<dbReference type="SUPFAM" id="SSF48452">
    <property type="entry name" value="TPR-like"/>
    <property type="match status" value="1"/>
</dbReference>
<dbReference type="InterPro" id="IPR027417">
    <property type="entry name" value="P-loop_NTPase"/>
</dbReference>
<dbReference type="PANTHER" id="PTHR16305:SF28">
    <property type="entry name" value="GUANYLATE CYCLASE DOMAIN-CONTAINING PROTEIN"/>
    <property type="match status" value="1"/>
</dbReference>
<protein>
    <recommendedName>
        <fullName evidence="6">Orc1-like AAA ATPase domain-containing protein</fullName>
    </recommendedName>
</protein>
<dbReference type="InterPro" id="IPR019734">
    <property type="entry name" value="TPR_rpt"/>
</dbReference>
<feature type="region of interest" description="Disordered" evidence="3">
    <location>
        <begin position="206"/>
        <end position="225"/>
    </location>
</feature>
<evidence type="ECO:0008006" key="6">
    <source>
        <dbReference type="Google" id="ProtNLM"/>
    </source>
</evidence>
<dbReference type="Pfam" id="PF13424">
    <property type="entry name" value="TPR_12"/>
    <property type="match status" value="1"/>
</dbReference>
<dbReference type="Gene3D" id="3.90.245.10">
    <property type="entry name" value="Ribonucleoside hydrolase-like"/>
    <property type="match status" value="1"/>
</dbReference>
<sequence length="1540" mass="171879">MITEKTMKRNSAHESSDSDSISSEERQTGKHAELMARASQILTGLGRGASLLNVQSNDGQGSLERNDLQERFLEAKQNNLFSGRGSGIRSEVSGIAEEDDLSLSDASTFEMPLGSEGETASYDNTGGTEPQLDEYADIDRLQLEIHASYGRALSGVTLSSLVSNASSNRSDRSDEDEDKKAPIMAALPFFGRGACGLVGKHIHDEEPSSIVQRKDTAGSSDGRAKGWLSGISSATDEAAGRRKSASWKLPTSLKQILLKEDSDDEPYTEDASKKQKAAAKLMHKHFQTANNPESFRELQKRMKEKGAFTETSVRALLQDVDFDSSDEDGEQGIGLELDHSFKKNFFASDLKPLTNEYSWQEGNADTDSKLDEIQQRLRNDPIFFGGIDQRPYIHLPSREPSLQFLANVIQSATDEGRATLLTVHGDRYLGKTKFIDAVVRNVQNQSQNSFTVLRSERSSSTAVISFFPFRKIVSSALRECNRKTEMGAKPHEETDGNRAREFDSSTIQRLIDQKLLDKSDQVMISRILPDVILESSDLLSLLHGRSPGSLTKDTADTLFKLMIPLQPILMVFDAVDGDGDIDSSSWRLMEQLLLSAPTSCPQMIAILISRQPLSIPSLLSGVTIDTSLKGITKKDSEEYIRALFDPNGFDKSMTVDENVLDIIRSRANGCPLFLERLVLWAQKRAIVEIDETRNAVAINVFHEHRSELNDILPATLIEEVLTELSSLPHNELDSLKTACCMGMIFPHKTYDVLESEGFFRLLHSLISSHHIFDFDDDWYKWRHSVVFDAVSSIIITDERQEIHERICDSFRRSSSTSCDVQRAKHYSIAHRWDEAWDQYMDAGKRSEKIFDYTHAVTCYNKAKQCLRERSSPREKIACSTALGWCLQALECYDEAEKELESSLEATMSLPENDREEEYSLLTALAKVKASQSKYSDAIKLYERALPIVDTKIHSPKWLAHHISSYGEILRKSGELKRAQSLHEEALKYRELALEDKSGTVLELSISHTQLGCTHSGLQEHEEASHYHKKALSARVSHLDFYHSLVSESLNYCADSLQALGRGKEAIPLAIHAVKIRKVGQEAYDQLFGTSHPAYAHALSVLASSYYSIGRPLDTRYLLEECLDICDKVLSSNHSNLIPNLMLYGKVLRASGDMINATSVYKRALFIHNINFRADQNKIQLDELNRCIRELECGFTSCPKTSLEMPIPCIESDPGKAHIILCTNFGHRPCDAYAFSLASSLQQMGSVNLVTVVAVGQPQHECAQLARLSLDSLLLSDVPVAFSRVVSAIGKSRGTLQTSPYISSDGVEIITRVLVQAPSKKSLTIMCDYCLGDIAEVMEKHAILFAEKVKEVVIIGSVQPLRRRSNIEPEVSGNAEYDMFTSKVYAGCQQLNIQTVSMCKDVAKGFPFPSSYVDDLTQTNHMIGSEVQRKEKAQANLLWEQGTKDSRRYIFGHDKPQDGKCNAWPLVKSVNIELSLGLLCCIPMYRDAHFRWESHQVNGVNHKVCRHRNAKAGIIKSQNLSDEILNLVGFSLRAALLNTSC</sequence>
<feature type="compositionally biased region" description="Basic and acidic residues" evidence="3">
    <location>
        <begin position="1"/>
        <end position="16"/>
    </location>
</feature>